<dbReference type="PATRIC" id="fig|1339315.3.peg.2039"/>
<evidence type="ECO:0000313" key="2">
    <source>
        <dbReference type="EMBL" id="EXY74921.1"/>
    </source>
</evidence>
<organism evidence="2 3">
    <name type="scientific">Bacteroides fragilis str. 3988T(B)14</name>
    <dbReference type="NCBI Taxonomy" id="1339315"/>
    <lineage>
        <taxon>Bacteria</taxon>
        <taxon>Pseudomonadati</taxon>
        <taxon>Bacteroidota</taxon>
        <taxon>Bacteroidia</taxon>
        <taxon>Bacteroidales</taxon>
        <taxon>Bacteroidaceae</taxon>
        <taxon>Bacteroides</taxon>
    </lineage>
</organism>
<proteinExistence type="predicted"/>
<name>A0A015TVY0_BACFG</name>
<reference evidence="2 3" key="1">
    <citation type="submission" date="2014-02" db="EMBL/GenBank/DDBJ databases">
        <authorList>
            <person name="Sears C."/>
            <person name="Carroll K."/>
            <person name="Sack B.R."/>
            <person name="Qadri F."/>
            <person name="Myers L.L."/>
            <person name="Chung G.-T."/>
            <person name="Escheverria P."/>
            <person name="Fraser C.M."/>
            <person name="Sadzewicz L."/>
            <person name="Shefchek K.A."/>
            <person name="Tallon L."/>
            <person name="Das S.P."/>
            <person name="Daugherty S."/>
            <person name="Mongodin E.F."/>
        </authorList>
    </citation>
    <scope>NUCLEOTIDE SEQUENCE [LARGE SCALE GENOMIC DNA]</scope>
    <source>
        <strain evidence="3">3988T(B)14</strain>
    </source>
</reference>
<feature type="chain" id="PRO_5001476867" description="Lipoprotein" evidence="1">
    <location>
        <begin position="23"/>
        <end position="337"/>
    </location>
</feature>
<sequence>MMKRHNILTVLAALLLTFAACDKNSAPGFSFTTDSILTLTFDKELDAAFVGVGTQNYNPVGMRRSGDTLFIANRAEGSDGVWVVRASTGELLYSLTGWTYNGKNEKFDNQVMDVAVSSDYIFVVNRSSRIDLFRRNDYSYVTTIGRTGWQSSSLLQCEAAEVAGDKLFIRDKQKIKVVQISDCTPENRFKVPVFAQNTDSTSSNNGFNLESVARHEGLIYVSDYETSRILVIDPATVAVKGEPVRFLRSYRMPNKPLSMGFFQNEMYVVCANNCIVRVDLRTGKELGSYSSFAGGVGLGTPGRLLFHNDTFYLAGRNANAPRLIQGKVMFVEISELD</sequence>
<dbReference type="Gene3D" id="2.120.10.30">
    <property type="entry name" value="TolB, C-terminal domain"/>
    <property type="match status" value="1"/>
</dbReference>
<dbReference type="EMBL" id="JGCY01000256">
    <property type="protein sequence ID" value="EXY74921.1"/>
    <property type="molecule type" value="Genomic_DNA"/>
</dbReference>
<comment type="caution">
    <text evidence="2">The sequence shown here is derived from an EMBL/GenBank/DDBJ whole genome shotgun (WGS) entry which is preliminary data.</text>
</comment>
<dbReference type="InterPro" id="IPR011042">
    <property type="entry name" value="6-blade_b-propeller_TolB-like"/>
</dbReference>
<accession>A0A015TVY0</accession>
<dbReference type="RefSeq" id="WP_022348212.1">
    <property type="nucleotide sequence ID" value="NZ_JGCY01000256.1"/>
</dbReference>
<dbReference type="SUPFAM" id="SSF50969">
    <property type="entry name" value="YVTN repeat-like/Quinoprotein amine dehydrogenase"/>
    <property type="match status" value="1"/>
</dbReference>
<evidence type="ECO:0008006" key="4">
    <source>
        <dbReference type="Google" id="ProtNLM"/>
    </source>
</evidence>
<evidence type="ECO:0000256" key="1">
    <source>
        <dbReference type="SAM" id="SignalP"/>
    </source>
</evidence>
<dbReference type="PROSITE" id="PS51257">
    <property type="entry name" value="PROKAR_LIPOPROTEIN"/>
    <property type="match status" value="1"/>
</dbReference>
<dbReference type="Proteomes" id="UP000020529">
    <property type="component" value="Unassembled WGS sequence"/>
</dbReference>
<evidence type="ECO:0000313" key="3">
    <source>
        <dbReference type="Proteomes" id="UP000020529"/>
    </source>
</evidence>
<dbReference type="InterPro" id="IPR011044">
    <property type="entry name" value="Quino_amine_DH_bsu"/>
</dbReference>
<protein>
    <recommendedName>
        <fullName evidence="4">Lipoprotein</fullName>
    </recommendedName>
</protein>
<keyword evidence="1" id="KW-0732">Signal</keyword>
<feature type="signal peptide" evidence="1">
    <location>
        <begin position="1"/>
        <end position="22"/>
    </location>
</feature>
<gene>
    <name evidence="2" type="ORF">M124_1260</name>
</gene>
<dbReference type="AlphaFoldDB" id="A0A015TVY0"/>